<comment type="caution">
    <text evidence="2">The sequence shown here is derived from an EMBL/GenBank/DDBJ whole genome shotgun (WGS) entry which is preliminary data.</text>
</comment>
<evidence type="ECO:0000313" key="3">
    <source>
        <dbReference type="Proteomes" id="UP000827284"/>
    </source>
</evidence>
<evidence type="ECO:0000313" key="2">
    <source>
        <dbReference type="EMBL" id="GJJ78420.1"/>
    </source>
</evidence>
<organism evidence="2 3">
    <name type="scientific">Entomortierella parvispora</name>
    <dbReference type="NCBI Taxonomy" id="205924"/>
    <lineage>
        <taxon>Eukaryota</taxon>
        <taxon>Fungi</taxon>
        <taxon>Fungi incertae sedis</taxon>
        <taxon>Mucoromycota</taxon>
        <taxon>Mortierellomycotina</taxon>
        <taxon>Mortierellomycetes</taxon>
        <taxon>Mortierellales</taxon>
        <taxon>Mortierellaceae</taxon>
        <taxon>Entomortierella</taxon>
    </lineage>
</organism>
<dbReference type="EMBL" id="BQFW01000015">
    <property type="protein sequence ID" value="GJJ78420.1"/>
    <property type="molecule type" value="Genomic_DNA"/>
</dbReference>
<protein>
    <recommendedName>
        <fullName evidence="4">F-box domain-containing protein</fullName>
    </recommendedName>
</protein>
<dbReference type="SUPFAM" id="SSF81383">
    <property type="entry name" value="F-box domain"/>
    <property type="match status" value="1"/>
</dbReference>
<dbReference type="Gene3D" id="3.80.10.10">
    <property type="entry name" value="Ribonuclease Inhibitor"/>
    <property type="match status" value="1"/>
</dbReference>
<dbReference type="CDD" id="cd09917">
    <property type="entry name" value="F-box_SF"/>
    <property type="match status" value="1"/>
</dbReference>
<dbReference type="OrthoDB" id="2432222at2759"/>
<proteinExistence type="predicted"/>
<feature type="region of interest" description="Disordered" evidence="1">
    <location>
        <begin position="1"/>
        <end position="20"/>
    </location>
</feature>
<accession>A0A9P3HKI2</accession>
<gene>
    <name evidence="2" type="ORF">EMPS_10779</name>
</gene>
<dbReference type="Proteomes" id="UP000827284">
    <property type="component" value="Unassembled WGS sequence"/>
</dbReference>
<keyword evidence="3" id="KW-1185">Reference proteome</keyword>
<name>A0A9P3HKI2_9FUNG</name>
<evidence type="ECO:0008006" key="4">
    <source>
        <dbReference type="Google" id="ProtNLM"/>
    </source>
</evidence>
<dbReference type="SUPFAM" id="SSF52047">
    <property type="entry name" value="RNI-like"/>
    <property type="match status" value="1"/>
</dbReference>
<reference evidence="2" key="1">
    <citation type="submission" date="2021-11" db="EMBL/GenBank/DDBJ databases">
        <authorList>
            <person name="Herlambang A."/>
            <person name="Guo Y."/>
            <person name="Takashima Y."/>
            <person name="Nishizawa T."/>
        </authorList>
    </citation>
    <scope>NUCLEOTIDE SEQUENCE</scope>
    <source>
        <strain evidence="2">E1425</strain>
    </source>
</reference>
<reference evidence="2" key="2">
    <citation type="journal article" date="2022" name="Microbiol. Resour. Announc.">
        <title>Whole-Genome Sequence of Entomortierella parvispora E1425, a Mucoromycotan Fungus Associated with Burkholderiaceae-Related Endosymbiotic Bacteria.</title>
        <authorList>
            <person name="Herlambang A."/>
            <person name="Guo Y."/>
            <person name="Takashima Y."/>
            <person name="Narisawa K."/>
            <person name="Ohta H."/>
            <person name="Nishizawa T."/>
        </authorList>
    </citation>
    <scope>NUCLEOTIDE SEQUENCE</scope>
    <source>
        <strain evidence="2">E1425</strain>
    </source>
</reference>
<dbReference type="InterPro" id="IPR032675">
    <property type="entry name" value="LRR_dom_sf"/>
</dbReference>
<evidence type="ECO:0000256" key="1">
    <source>
        <dbReference type="SAM" id="MobiDB-lite"/>
    </source>
</evidence>
<sequence>MQTSSTMSEQQSGPGIQWQSQLDQSMSSQDAFTRPNPIDIPELLQLIASYMRKRDIVSCLCVSRLWYRAFLPDQWAELEIILSRDKCVGPPLSEREKYWPLVRKIAIDFEGNFKMPCSAIKCRNLTHLVVRDVRHQYNNLQRAPIRNGRSIVALIKRHQSSLKDFSSISDTKEPVLEALSGCPKLEKLRLRYRKYVFEKDWMKWYGRLWSRLESFYWEEYEPAIENENVVTEVMTEFSHVGPTTIKDLRLGDGHRLRTVKWTHVLLVMKSLELTRLQWDVHRDIITILAKIAQVTPFGQHLQHLVLWFANLKNKDLQMLSTKLSKLERFEVSYGFLDMETFRTLGIETPQFLKTLKVLKLGKSSEHTGELSHAIMTSIHGLEEFTTGYITDIDIKKGGDRWICTGLKKLSMSIILLEEGTQDMVLDLLASLENLLTLDLTMGVFDVFDDARFPFVPARGSMKSYGPKLTLGHGLDRLRTLRRLEVFKAPCSDFTRFTEAEAHWILEHWPRLRDLKGVSVDLAGYLVLGSRILA</sequence>
<dbReference type="InterPro" id="IPR036047">
    <property type="entry name" value="F-box-like_dom_sf"/>
</dbReference>
<dbReference type="AlphaFoldDB" id="A0A9P3HKI2"/>